<feature type="domain" description="EH" evidence="2">
    <location>
        <begin position="114"/>
        <end position="177"/>
    </location>
</feature>
<dbReference type="PROSITE" id="PS00018">
    <property type="entry name" value="EF_HAND_1"/>
    <property type="match status" value="1"/>
</dbReference>
<gene>
    <name evidence="3" type="ORF">NQ317_015960</name>
</gene>
<reference evidence="3" key="1">
    <citation type="journal article" date="2023" name="Insect Mol. Biol.">
        <title>Genome sequencing provides insights into the evolution of gene families encoding plant cell wall-degrading enzymes in longhorned beetles.</title>
        <authorList>
            <person name="Shin N.R."/>
            <person name="Okamura Y."/>
            <person name="Kirsch R."/>
            <person name="Pauchet Y."/>
        </authorList>
    </citation>
    <scope>NUCLEOTIDE SEQUENCE</scope>
    <source>
        <strain evidence="3">MMC_N1</strain>
    </source>
</reference>
<feature type="non-terminal residue" evidence="3">
    <location>
        <position position="1"/>
    </location>
</feature>
<dbReference type="Gene3D" id="1.10.238.10">
    <property type="entry name" value="EF-hand"/>
    <property type="match status" value="2"/>
</dbReference>
<dbReference type="SMART" id="SM00027">
    <property type="entry name" value="EH"/>
    <property type="match status" value="2"/>
</dbReference>
<dbReference type="CDD" id="cd00052">
    <property type="entry name" value="EH"/>
    <property type="match status" value="2"/>
</dbReference>
<dbReference type="PROSITE" id="PS50031">
    <property type="entry name" value="EH"/>
    <property type="match status" value="2"/>
</dbReference>
<keyword evidence="4" id="KW-1185">Reference proteome</keyword>
<keyword evidence="1" id="KW-0106">Calcium</keyword>
<comment type="caution">
    <text evidence="3">The sequence shown here is derived from an EMBL/GenBank/DDBJ whole genome shotgun (WGS) entry which is preliminary data.</text>
</comment>
<accession>A0ABQ9JMR5</accession>
<evidence type="ECO:0000313" key="3">
    <source>
        <dbReference type="EMBL" id="KAJ8978712.1"/>
    </source>
</evidence>
<dbReference type="Pfam" id="PF12763">
    <property type="entry name" value="EH"/>
    <property type="match status" value="2"/>
</dbReference>
<evidence type="ECO:0000313" key="4">
    <source>
        <dbReference type="Proteomes" id="UP001162164"/>
    </source>
</evidence>
<evidence type="ECO:0000256" key="1">
    <source>
        <dbReference type="ARBA" id="ARBA00022837"/>
    </source>
</evidence>
<dbReference type="PANTHER" id="PTHR11216:SF176">
    <property type="entry name" value="EPIDERMAL GROWTH FACTOR RECEPTOR PATHWAY SUBSTRATE CLONE 15, ISOFORM A"/>
    <property type="match status" value="1"/>
</dbReference>
<dbReference type="SUPFAM" id="SSF47473">
    <property type="entry name" value="EF-hand"/>
    <property type="match status" value="2"/>
</dbReference>
<name>A0ABQ9JMR5_9CUCU</name>
<proteinExistence type="predicted"/>
<dbReference type="PANTHER" id="PTHR11216">
    <property type="entry name" value="EH DOMAIN"/>
    <property type="match status" value="1"/>
</dbReference>
<sequence>VDPNGFGSVGGMEAARFLKRSSLSDVVLSKIWDLSDPGGRGCLDKAGMFVAMKLVALVQNGEDLSTSKLIMDVPPPKMGDVPLPKPTKPAPLKNSPLITSLPPTAVDWTIKPTEREKYDKLFESLQPLNGLIPGNKVKNVLMESKLPFGTLGKIWDLADQDKDGMLNRHEFIVVSIL</sequence>
<feature type="domain" description="EH" evidence="2">
    <location>
        <begin position="1"/>
        <end position="74"/>
    </location>
</feature>
<dbReference type="InterPro" id="IPR000261">
    <property type="entry name" value="EH_dom"/>
</dbReference>
<protein>
    <recommendedName>
        <fullName evidence="2">EH domain-containing protein</fullName>
    </recommendedName>
</protein>
<evidence type="ECO:0000259" key="2">
    <source>
        <dbReference type="PROSITE" id="PS50031"/>
    </source>
</evidence>
<dbReference type="EMBL" id="JAPWTJ010000409">
    <property type="protein sequence ID" value="KAJ8978712.1"/>
    <property type="molecule type" value="Genomic_DNA"/>
</dbReference>
<dbReference type="InterPro" id="IPR018247">
    <property type="entry name" value="EF_Hand_1_Ca_BS"/>
</dbReference>
<dbReference type="Proteomes" id="UP001162164">
    <property type="component" value="Unassembled WGS sequence"/>
</dbReference>
<dbReference type="InterPro" id="IPR011992">
    <property type="entry name" value="EF-hand-dom_pair"/>
</dbReference>
<organism evidence="3 4">
    <name type="scientific">Molorchus minor</name>
    <dbReference type="NCBI Taxonomy" id="1323400"/>
    <lineage>
        <taxon>Eukaryota</taxon>
        <taxon>Metazoa</taxon>
        <taxon>Ecdysozoa</taxon>
        <taxon>Arthropoda</taxon>
        <taxon>Hexapoda</taxon>
        <taxon>Insecta</taxon>
        <taxon>Pterygota</taxon>
        <taxon>Neoptera</taxon>
        <taxon>Endopterygota</taxon>
        <taxon>Coleoptera</taxon>
        <taxon>Polyphaga</taxon>
        <taxon>Cucujiformia</taxon>
        <taxon>Chrysomeloidea</taxon>
        <taxon>Cerambycidae</taxon>
        <taxon>Lamiinae</taxon>
        <taxon>Monochamini</taxon>
        <taxon>Molorchus</taxon>
    </lineage>
</organism>